<reference evidence="4" key="2">
    <citation type="submission" date="2020-06" db="EMBL/GenBank/DDBJ databases">
        <title>Helianthus annuus Genome sequencing and assembly Release 2.</title>
        <authorList>
            <person name="Gouzy J."/>
            <person name="Langlade N."/>
            <person name="Munos S."/>
        </authorList>
    </citation>
    <scope>NUCLEOTIDE SEQUENCE</scope>
    <source>
        <tissue evidence="4">Leaves</tissue>
    </source>
</reference>
<dbReference type="GO" id="GO:0005509">
    <property type="term" value="F:calcium ion binding"/>
    <property type="evidence" value="ECO:0007669"/>
    <property type="project" value="InterPro"/>
</dbReference>
<organism evidence="4 5">
    <name type="scientific">Helianthus annuus</name>
    <name type="common">Common sunflower</name>
    <dbReference type="NCBI Taxonomy" id="4232"/>
    <lineage>
        <taxon>Eukaryota</taxon>
        <taxon>Viridiplantae</taxon>
        <taxon>Streptophyta</taxon>
        <taxon>Embryophyta</taxon>
        <taxon>Tracheophyta</taxon>
        <taxon>Spermatophyta</taxon>
        <taxon>Magnoliopsida</taxon>
        <taxon>eudicotyledons</taxon>
        <taxon>Gunneridae</taxon>
        <taxon>Pentapetalae</taxon>
        <taxon>asterids</taxon>
        <taxon>campanulids</taxon>
        <taxon>Asterales</taxon>
        <taxon>Asteraceae</taxon>
        <taxon>Asteroideae</taxon>
        <taxon>Heliantheae alliance</taxon>
        <taxon>Heliantheae</taxon>
        <taxon>Helianthus</taxon>
    </lineage>
</organism>
<feature type="domain" description="EF-hand" evidence="3">
    <location>
        <begin position="60"/>
        <end position="95"/>
    </location>
</feature>
<protein>
    <submittedName>
        <fullName evidence="4">Parvalbumin, EF-hand domain pair</fullName>
    </submittedName>
</protein>
<dbReference type="InterPro" id="IPR050145">
    <property type="entry name" value="Centrin_CML-like"/>
</dbReference>
<dbReference type="Pfam" id="PF13499">
    <property type="entry name" value="EF-hand_7"/>
    <property type="match status" value="2"/>
</dbReference>
<evidence type="ECO:0000313" key="5">
    <source>
        <dbReference type="Proteomes" id="UP000215914"/>
    </source>
</evidence>
<dbReference type="SUPFAM" id="SSF47473">
    <property type="entry name" value="EF-hand"/>
    <property type="match status" value="1"/>
</dbReference>
<dbReference type="Proteomes" id="UP000215914">
    <property type="component" value="Unassembled WGS sequence"/>
</dbReference>
<comment type="caution">
    <text evidence="4">The sequence shown here is derived from an EMBL/GenBank/DDBJ whole genome shotgun (WGS) entry which is preliminary data.</text>
</comment>
<proteinExistence type="predicted"/>
<dbReference type="Gramene" id="mRNA:HanXRQr2_Chr05g0218071">
    <property type="protein sequence ID" value="CDS:HanXRQr2_Chr05g0218071.1"/>
    <property type="gene ID" value="HanXRQr2_Chr05g0218071"/>
</dbReference>
<accession>A0A9K3J0D2</accession>
<dbReference type="SMART" id="SM00054">
    <property type="entry name" value="EFh"/>
    <property type="match status" value="3"/>
</dbReference>
<dbReference type="InterPro" id="IPR002048">
    <property type="entry name" value="EF_hand_dom"/>
</dbReference>
<dbReference type="Gene3D" id="1.10.238.10">
    <property type="entry name" value="EF-hand"/>
    <property type="match status" value="2"/>
</dbReference>
<gene>
    <name evidence="4" type="ORF">HanXRQr2_Chr05g0218071</name>
</gene>
<evidence type="ECO:0000256" key="2">
    <source>
        <dbReference type="ARBA" id="ARBA00022837"/>
    </source>
</evidence>
<dbReference type="AlphaFoldDB" id="A0A9K3J0D2"/>
<keyword evidence="5" id="KW-1185">Reference proteome</keyword>
<dbReference type="PROSITE" id="PS50222">
    <property type="entry name" value="EF_HAND_2"/>
    <property type="match status" value="2"/>
</dbReference>
<dbReference type="EMBL" id="MNCJ02000320">
    <property type="protein sequence ID" value="KAF5806160.1"/>
    <property type="molecule type" value="Genomic_DNA"/>
</dbReference>
<dbReference type="PANTHER" id="PTHR23050">
    <property type="entry name" value="CALCIUM BINDING PROTEIN"/>
    <property type="match status" value="1"/>
</dbReference>
<dbReference type="InterPro" id="IPR011992">
    <property type="entry name" value="EF-hand-dom_pair"/>
</dbReference>
<reference evidence="4" key="1">
    <citation type="journal article" date="2017" name="Nature">
        <title>The sunflower genome provides insights into oil metabolism, flowering and Asterid evolution.</title>
        <authorList>
            <person name="Badouin H."/>
            <person name="Gouzy J."/>
            <person name="Grassa C.J."/>
            <person name="Murat F."/>
            <person name="Staton S.E."/>
            <person name="Cottret L."/>
            <person name="Lelandais-Briere C."/>
            <person name="Owens G.L."/>
            <person name="Carrere S."/>
            <person name="Mayjonade B."/>
            <person name="Legrand L."/>
            <person name="Gill N."/>
            <person name="Kane N.C."/>
            <person name="Bowers J.E."/>
            <person name="Hubner S."/>
            <person name="Bellec A."/>
            <person name="Berard A."/>
            <person name="Berges H."/>
            <person name="Blanchet N."/>
            <person name="Boniface M.C."/>
            <person name="Brunel D."/>
            <person name="Catrice O."/>
            <person name="Chaidir N."/>
            <person name="Claudel C."/>
            <person name="Donnadieu C."/>
            <person name="Faraut T."/>
            <person name="Fievet G."/>
            <person name="Helmstetter N."/>
            <person name="King M."/>
            <person name="Knapp S.J."/>
            <person name="Lai Z."/>
            <person name="Le Paslier M.C."/>
            <person name="Lippi Y."/>
            <person name="Lorenzon L."/>
            <person name="Mandel J.R."/>
            <person name="Marage G."/>
            <person name="Marchand G."/>
            <person name="Marquand E."/>
            <person name="Bret-Mestries E."/>
            <person name="Morien E."/>
            <person name="Nambeesan S."/>
            <person name="Nguyen T."/>
            <person name="Pegot-Espagnet P."/>
            <person name="Pouilly N."/>
            <person name="Raftis F."/>
            <person name="Sallet E."/>
            <person name="Schiex T."/>
            <person name="Thomas J."/>
            <person name="Vandecasteele C."/>
            <person name="Vares D."/>
            <person name="Vear F."/>
            <person name="Vautrin S."/>
            <person name="Crespi M."/>
            <person name="Mangin B."/>
            <person name="Burke J.M."/>
            <person name="Salse J."/>
            <person name="Munos S."/>
            <person name="Vincourt P."/>
            <person name="Rieseberg L.H."/>
            <person name="Langlade N.B."/>
        </authorList>
    </citation>
    <scope>NUCLEOTIDE SEQUENCE</scope>
    <source>
        <tissue evidence="4">Leaves</tissue>
    </source>
</reference>
<feature type="domain" description="EF-hand" evidence="3">
    <location>
        <begin position="127"/>
        <end position="162"/>
    </location>
</feature>
<sequence>MGPQIKPDSRLYIRNESPTIPYFLLSRTTNTFNNLIFVQIPNHKNTVTMCPTGSSVWPARPLSDLRSAFEILDVDHDGKISHQDLKTSYTDADDDVIGSMITVADSNNDGYVEYEEFESVLNSDVAGNNGVLEEVFKAMDGDGDGKVGFSDLRRYLGCAGFEVDDDEIKAMIKLGGGDGNRDGVTFEGFVKILAV</sequence>
<name>A0A9K3J0D2_HELAN</name>
<dbReference type="CDD" id="cd00051">
    <property type="entry name" value="EFh"/>
    <property type="match status" value="1"/>
</dbReference>
<evidence type="ECO:0000256" key="1">
    <source>
        <dbReference type="ARBA" id="ARBA00022737"/>
    </source>
</evidence>
<keyword evidence="1" id="KW-0677">Repeat</keyword>
<keyword evidence="2" id="KW-0106">Calcium</keyword>
<dbReference type="PROSITE" id="PS00018">
    <property type="entry name" value="EF_HAND_1"/>
    <property type="match status" value="2"/>
</dbReference>
<evidence type="ECO:0000259" key="3">
    <source>
        <dbReference type="PROSITE" id="PS50222"/>
    </source>
</evidence>
<dbReference type="InterPro" id="IPR018247">
    <property type="entry name" value="EF_Hand_1_Ca_BS"/>
</dbReference>
<evidence type="ECO:0000313" key="4">
    <source>
        <dbReference type="EMBL" id="KAF5806160.1"/>
    </source>
</evidence>